<keyword evidence="2" id="KW-1185">Reference proteome</keyword>
<name>B9T0X6_RICCO</name>
<protein>
    <submittedName>
        <fullName evidence="1">Uncharacterized protein</fullName>
    </submittedName>
</protein>
<dbReference type="EMBL" id="EQ974318">
    <property type="protein sequence ID" value="EEF30494.1"/>
    <property type="molecule type" value="Genomic_DNA"/>
</dbReference>
<reference evidence="2" key="1">
    <citation type="journal article" date="2010" name="Nat. Biotechnol.">
        <title>Draft genome sequence of the oilseed species Ricinus communis.</title>
        <authorList>
            <person name="Chan A.P."/>
            <person name="Crabtree J."/>
            <person name="Zhao Q."/>
            <person name="Lorenzi H."/>
            <person name="Orvis J."/>
            <person name="Puiu D."/>
            <person name="Melake-Berhan A."/>
            <person name="Jones K.M."/>
            <person name="Redman J."/>
            <person name="Chen G."/>
            <person name="Cahoon E.B."/>
            <person name="Gedil M."/>
            <person name="Stanke M."/>
            <person name="Haas B.J."/>
            <person name="Wortman J.R."/>
            <person name="Fraser-Liggett C.M."/>
            <person name="Ravel J."/>
            <person name="Rabinowicz P.D."/>
        </authorList>
    </citation>
    <scope>NUCLEOTIDE SEQUENCE [LARGE SCALE GENOMIC DNA]</scope>
    <source>
        <strain evidence="2">cv. Hale</strain>
    </source>
</reference>
<dbReference type="Proteomes" id="UP000008311">
    <property type="component" value="Unassembled WGS sequence"/>
</dbReference>
<proteinExistence type="predicted"/>
<dbReference type="InParanoid" id="B9T0X6"/>
<sequence>MDSRKEQLGLESDGYVIIVGRERNIVLVLTKIIGGEQKEPKQPHAVNKNMVVSGGRGGFKAEKIENYGFFWGSLEV</sequence>
<evidence type="ECO:0000313" key="2">
    <source>
        <dbReference type="Proteomes" id="UP000008311"/>
    </source>
</evidence>
<evidence type="ECO:0000313" key="1">
    <source>
        <dbReference type="EMBL" id="EEF30494.1"/>
    </source>
</evidence>
<accession>B9T0X6</accession>
<organism evidence="1 2">
    <name type="scientific">Ricinus communis</name>
    <name type="common">Castor bean</name>
    <dbReference type="NCBI Taxonomy" id="3988"/>
    <lineage>
        <taxon>Eukaryota</taxon>
        <taxon>Viridiplantae</taxon>
        <taxon>Streptophyta</taxon>
        <taxon>Embryophyta</taxon>
        <taxon>Tracheophyta</taxon>
        <taxon>Spermatophyta</taxon>
        <taxon>Magnoliopsida</taxon>
        <taxon>eudicotyledons</taxon>
        <taxon>Gunneridae</taxon>
        <taxon>Pentapetalae</taxon>
        <taxon>rosids</taxon>
        <taxon>fabids</taxon>
        <taxon>Malpighiales</taxon>
        <taxon>Euphorbiaceae</taxon>
        <taxon>Acalyphoideae</taxon>
        <taxon>Acalypheae</taxon>
        <taxon>Ricinus</taxon>
    </lineage>
</organism>
<dbReference type="AlphaFoldDB" id="B9T0X6"/>
<gene>
    <name evidence="1" type="ORF">RCOM_1238690</name>
</gene>